<sequence length="1263" mass="139105">MKSVVTNTRFAAGKLRLMLLTGTAIAGLMAALPDAAAQEAGKGGRIAADSTVRSLPVGANTEMETPADKPAIPFMISVDGETVDKSADAEATKSSGAGSERSSSPKPVRGEKLPGEPKLVRPVDRQRQTDIDLSAVDIQVKFDGLEAGTLLNVSTVPIKRTYKPGEEVRFLATSNYPAFIERAEIRIFDRKSRDGQKPVATVPVAVNGEAGWIMPEAEQSEFAYVLRVYDDKGRFDETVPLTIARTNRDLKPDPQQSKAVAPGMGEDRTAIRNIPVAGGAVTVRGEHVPPGYAVQVFNETIPVDPKQSFVVQRILPPGDHSVGVAVKGASKAGGLSFKRDVNIPDNDWFYVALADLTVGKRTGDAHIEDVRPGEYDKVYSKGRLAFYLKGKIKGKYLLTAAGDTGEDDINELFRNLDGQDPRQILRRLDPDDYYPVYGDDSTFVEDAPTKGKFYVRLERGDSHVMWGNYKTQITGTEFLPSDRALYGASGVYRSQETTSFGERRTEAAAYAAQPDTLPQREEFLGTGGSAYFLKRQDIVEGSETVRVEVRDPVTGRVIERRSLVYGDDYTFDYMQGVIILRRSVSSMTGTSDPVRNSALGGGKIYLTVQYEFEPVAGDIDGYVYGGRAQQWINDKVRVGVTGTNDSTELAEQKAYGADITVRHSENTYLKAEVAHSKGRGFDLSQSSDGGLTWGSDEPYYYGDPNDDEGSAYRIEGQADLEELGAGTEGKIGGYYERKEAGFSTPFDDVSVNQRIWGAHADLDLTKQTALKLTYDDLSDDRGQVRRDGSGSVSYAFDQHWKLSLGLTYTDLMSPLAIQAGKSGYDGSRLDTGVRLDYRIDEDRLVYAFAQGTLDRAGDIDRNDRAGVGAQYRLTDTIGLEGEASYGTHGVGGLAGVTYDPNADSHSYLGYKLDPDRAFDLYNTRELIGDDKGTVVFGTRRKMSELLSAYSESNYDMFGERNSLTQTYGVVYTPDALWTIDGGLDVGQVRDDTVNPVTSAQYEDFDRYAPSLALSYKDEERGINGRVRGEVRVERSDEHTRDQNTYLFAGGLSWKTDPDWRLITHFDTVLSDSRGSETFFADTDYVEASVGFAYRPVDNDRLNALFKYTWLYDMPGNNQLISGATGDEFAPAQRSHILSIDANYDLMPWLTIGGKYGVRLGEVRYRTNDGGSSFEDEWQKSSAHLGIIRADLHVIKSWDILLEGRVMYMPEAETTDYGTLAAVYRHVGDNFKVGVGYNFGNFSDDLRDLSLNDRGVFLNAVGKF</sequence>
<dbReference type="EMBL" id="JAEUAK010000003">
    <property type="protein sequence ID" value="MBW9052285.1"/>
    <property type="molecule type" value="Genomic_DNA"/>
</dbReference>
<feature type="compositionally biased region" description="Low complexity" evidence="1">
    <location>
        <begin position="94"/>
        <end position="104"/>
    </location>
</feature>
<protein>
    <submittedName>
        <fullName evidence="3">TonB-dependent receptor</fullName>
    </submittedName>
</protein>
<gene>
    <name evidence="3" type="ORF">JNB85_07625</name>
</gene>
<evidence type="ECO:0000313" key="3">
    <source>
        <dbReference type="EMBL" id="MBW9052285.1"/>
    </source>
</evidence>
<keyword evidence="3" id="KW-0675">Receptor</keyword>
<reference evidence="3 4" key="1">
    <citation type="journal article" date="2021" name="MBio">
        <title>Poor Competitiveness of Bradyrhizobium in Pigeon Pea Root Colonization in Indian Soils.</title>
        <authorList>
            <person name="Chalasani D."/>
            <person name="Basu A."/>
            <person name="Pullabhotla S.V.S.R.N."/>
            <person name="Jorrin B."/>
            <person name="Neal A.L."/>
            <person name="Poole P.S."/>
            <person name="Podile A.R."/>
            <person name="Tkacz A."/>
        </authorList>
    </citation>
    <scope>NUCLEOTIDE SEQUENCE [LARGE SCALE GENOMIC DNA]</scope>
    <source>
        <strain evidence="3 4">HU56</strain>
    </source>
</reference>
<feature type="compositionally biased region" description="Basic and acidic residues" evidence="1">
    <location>
        <begin position="108"/>
        <end position="126"/>
    </location>
</feature>
<comment type="caution">
    <text evidence="3">The sequence shown here is derived from an EMBL/GenBank/DDBJ whole genome shotgun (WGS) entry which is preliminary data.</text>
</comment>
<feature type="signal peptide" evidence="2">
    <location>
        <begin position="1"/>
        <end position="26"/>
    </location>
</feature>
<feature type="chain" id="PRO_5046189960" evidence="2">
    <location>
        <begin position="27"/>
        <end position="1263"/>
    </location>
</feature>
<accession>A0ABS7GSC8</accession>
<evidence type="ECO:0000313" key="4">
    <source>
        <dbReference type="Proteomes" id="UP000717752"/>
    </source>
</evidence>
<dbReference type="RefSeq" id="WP_220333754.1">
    <property type="nucleotide sequence ID" value="NZ_JAEUAK010000003.1"/>
</dbReference>
<name>A0ABS7GSC8_9HYPH</name>
<keyword evidence="4" id="KW-1185">Reference proteome</keyword>
<proteinExistence type="predicted"/>
<evidence type="ECO:0000256" key="1">
    <source>
        <dbReference type="SAM" id="MobiDB-lite"/>
    </source>
</evidence>
<evidence type="ECO:0000256" key="2">
    <source>
        <dbReference type="SAM" id="SignalP"/>
    </source>
</evidence>
<feature type="region of interest" description="Disordered" evidence="1">
    <location>
        <begin position="85"/>
        <end position="126"/>
    </location>
</feature>
<keyword evidence="2" id="KW-0732">Signal</keyword>
<dbReference type="Proteomes" id="UP000717752">
    <property type="component" value="Unassembled WGS sequence"/>
</dbReference>
<organism evidence="3 4">
    <name type="scientific">Rhizobium mesosinicum</name>
    <dbReference type="NCBI Taxonomy" id="335017"/>
    <lineage>
        <taxon>Bacteria</taxon>
        <taxon>Pseudomonadati</taxon>
        <taxon>Pseudomonadota</taxon>
        <taxon>Alphaproteobacteria</taxon>
        <taxon>Hyphomicrobiales</taxon>
        <taxon>Rhizobiaceae</taxon>
        <taxon>Rhizobium/Agrobacterium group</taxon>
        <taxon>Rhizobium</taxon>
    </lineage>
</organism>